<dbReference type="FunFam" id="1.50.10.130:FF:000001">
    <property type="entry name" value="Isoprene synthase, chloroplastic"/>
    <property type="match status" value="1"/>
</dbReference>
<keyword evidence="8" id="KW-1185">Reference proteome</keyword>
<dbReference type="InterPro" id="IPR034741">
    <property type="entry name" value="Terpene_cyclase-like_1_C"/>
</dbReference>
<dbReference type="SUPFAM" id="SSF48576">
    <property type="entry name" value="Terpenoid synthases"/>
    <property type="match status" value="1"/>
</dbReference>
<dbReference type="GO" id="GO:0010333">
    <property type="term" value="F:terpene synthase activity"/>
    <property type="evidence" value="ECO:0007669"/>
    <property type="project" value="InterPro"/>
</dbReference>
<evidence type="ECO:0000259" key="6">
    <source>
        <dbReference type="Pfam" id="PF03936"/>
    </source>
</evidence>
<protein>
    <submittedName>
        <fullName evidence="7">Putative terpene synthase 2 isoform A</fullName>
    </submittedName>
</protein>
<feature type="domain" description="Terpene synthase N-terminal" evidence="5">
    <location>
        <begin position="25"/>
        <end position="204"/>
    </location>
</feature>
<keyword evidence="2" id="KW-0479">Metal-binding</keyword>
<dbReference type="Pfam" id="PF01397">
    <property type="entry name" value="Terpene_synth"/>
    <property type="match status" value="1"/>
</dbReference>
<dbReference type="GO" id="GO:0009611">
    <property type="term" value="P:response to wounding"/>
    <property type="evidence" value="ECO:0007669"/>
    <property type="project" value="UniProtKB-ARBA"/>
</dbReference>
<dbReference type="GO" id="GO:0016102">
    <property type="term" value="P:diterpenoid biosynthetic process"/>
    <property type="evidence" value="ECO:0007669"/>
    <property type="project" value="InterPro"/>
</dbReference>
<dbReference type="GO" id="GO:0080027">
    <property type="term" value="P:response to herbivore"/>
    <property type="evidence" value="ECO:0007669"/>
    <property type="project" value="UniProtKB-ARBA"/>
</dbReference>
<accession>A0A445HQK3</accession>
<evidence type="ECO:0000256" key="2">
    <source>
        <dbReference type="ARBA" id="ARBA00022723"/>
    </source>
</evidence>
<gene>
    <name evidence="7" type="ORF">D0Y65_034319</name>
</gene>
<dbReference type="SUPFAM" id="SSF48239">
    <property type="entry name" value="Terpenoid cyclases/Protein prenyltransferases"/>
    <property type="match status" value="1"/>
</dbReference>
<dbReference type="InterPro" id="IPR008949">
    <property type="entry name" value="Isoprenoid_synthase_dom_sf"/>
</dbReference>
<dbReference type="InterPro" id="IPR036965">
    <property type="entry name" value="Terpene_synth_N_sf"/>
</dbReference>
<dbReference type="InterPro" id="IPR050148">
    <property type="entry name" value="Terpene_synthase-like"/>
</dbReference>
<sequence>MSNVPHDAKPDLNSTRCTANFHPTIWGHYFLSYVPSSTEDDSRIKQVQILKEHVRKILVSPINNNLSFKLNFIDTIQRLGVSYHFEQEIDELLLQIYDISTKDNNIIGHDDDLQQLALLFRLLRQRGYRISSNVFYKFKDQTGNFNERLANDIQGMMSLYEASQLRFHGEEILEEAHNFTHIQLSKSLTTQLSPYLEAQVQHILVQSFHKGMPRLEATYNISFYQEDPSHDKYLLSFAKVDFDILQKLHKKEVSSVTKWWIKDLNVSTKLPFVRDRIVEGSFWILGVYFEPQHSLARRIMLKIVGILTIIDDMYDAYGTIDELELFTNAIRRWDICCLDDLPEYMKICYTTLLDCFEEIEEEMVKKEKAYYIKYAKKEMKRLVQAQMTQARWFHCNYTPIVDEYMQVTTISSCYPMLIIISYIGMRDTTEEILIWATSDPIIVIAASTICRIMDDIVGNEVEQERGHVASSLECYIKQHNTSRKDAIDQLRKMVDNAWKDINEACLNPTQVPMTFLKPIVNLARVIDVLYKDEDNYTNAGGVMKDYIQALLVNNMFTNII</sequence>
<dbReference type="GO" id="GO:0000287">
    <property type="term" value="F:magnesium ion binding"/>
    <property type="evidence" value="ECO:0007669"/>
    <property type="project" value="InterPro"/>
</dbReference>
<dbReference type="InterPro" id="IPR005630">
    <property type="entry name" value="Terpene_synthase_metal-bd"/>
</dbReference>
<dbReference type="FunFam" id="1.10.600.10:FF:000007">
    <property type="entry name" value="Isoprene synthase, chloroplastic"/>
    <property type="match status" value="1"/>
</dbReference>
<dbReference type="InterPro" id="IPR001906">
    <property type="entry name" value="Terpene_synth_N"/>
</dbReference>
<keyword evidence="4" id="KW-0456">Lyase</keyword>
<dbReference type="Gramene" id="XM_028338230.1">
    <property type="protein sequence ID" value="XP_028194031.1"/>
    <property type="gene ID" value="LOC114379554"/>
</dbReference>
<dbReference type="Proteomes" id="UP000289340">
    <property type="component" value="Chromosome 12"/>
</dbReference>
<proteinExistence type="predicted"/>
<feature type="domain" description="Terpene synthase metal-binding" evidence="6">
    <location>
        <begin position="262"/>
        <end position="500"/>
    </location>
</feature>
<keyword evidence="3" id="KW-0460">Magnesium</keyword>
<dbReference type="PANTHER" id="PTHR31225:SF221">
    <property type="entry name" value="(-)-GERMACRENE D SYNTHASE"/>
    <property type="match status" value="1"/>
</dbReference>
<dbReference type="SFLD" id="SFLDS00005">
    <property type="entry name" value="Isoprenoid_Synthase_Type_I"/>
    <property type="match status" value="1"/>
</dbReference>
<dbReference type="EMBL" id="QZWG01000012">
    <property type="protein sequence ID" value="RZB75765.1"/>
    <property type="molecule type" value="Genomic_DNA"/>
</dbReference>
<comment type="caution">
    <text evidence="7">The sequence shown here is derived from an EMBL/GenBank/DDBJ whole genome shotgun (WGS) entry which is preliminary data.</text>
</comment>
<dbReference type="InterPro" id="IPR044814">
    <property type="entry name" value="Terpene_cyclase_plant_C1"/>
</dbReference>
<evidence type="ECO:0000259" key="5">
    <source>
        <dbReference type="Pfam" id="PF01397"/>
    </source>
</evidence>
<organism evidence="7 8">
    <name type="scientific">Glycine soja</name>
    <name type="common">Wild soybean</name>
    <dbReference type="NCBI Taxonomy" id="3848"/>
    <lineage>
        <taxon>Eukaryota</taxon>
        <taxon>Viridiplantae</taxon>
        <taxon>Streptophyta</taxon>
        <taxon>Embryophyta</taxon>
        <taxon>Tracheophyta</taxon>
        <taxon>Spermatophyta</taxon>
        <taxon>Magnoliopsida</taxon>
        <taxon>eudicotyledons</taxon>
        <taxon>Gunneridae</taxon>
        <taxon>Pentapetalae</taxon>
        <taxon>rosids</taxon>
        <taxon>fabids</taxon>
        <taxon>Fabales</taxon>
        <taxon>Fabaceae</taxon>
        <taxon>Papilionoideae</taxon>
        <taxon>50 kb inversion clade</taxon>
        <taxon>NPAAA clade</taxon>
        <taxon>indigoferoid/millettioid clade</taxon>
        <taxon>Phaseoleae</taxon>
        <taxon>Glycine</taxon>
        <taxon>Glycine subgen. Soja</taxon>
    </lineage>
</organism>
<dbReference type="Pfam" id="PF03936">
    <property type="entry name" value="Terpene_synth_C"/>
    <property type="match status" value="1"/>
</dbReference>
<evidence type="ECO:0000313" key="8">
    <source>
        <dbReference type="Proteomes" id="UP000289340"/>
    </source>
</evidence>
<evidence type="ECO:0000313" key="7">
    <source>
        <dbReference type="EMBL" id="RZB75765.1"/>
    </source>
</evidence>
<name>A0A445HQK3_GLYSO</name>
<dbReference type="AlphaFoldDB" id="A0A445HQK3"/>
<reference evidence="7 8" key="1">
    <citation type="submission" date="2018-09" db="EMBL/GenBank/DDBJ databases">
        <title>A high-quality reference genome of wild soybean provides a powerful tool to mine soybean genomes.</title>
        <authorList>
            <person name="Xie M."/>
            <person name="Chung C.Y.L."/>
            <person name="Li M.-W."/>
            <person name="Wong F.-L."/>
            <person name="Chan T.-F."/>
            <person name="Lam H.-M."/>
        </authorList>
    </citation>
    <scope>NUCLEOTIDE SEQUENCE [LARGE SCALE GENOMIC DNA]</scope>
    <source>
        <strain evidence="8">cv. W05</strain>
        <tissue evidence="7">Hypocotyl of etiolated seedlings</tissue>
    </source>
</reference>
<evidence type="ECO:0000256" key="1">
    <source>
        <dbReference type="ARBA" id="ARBA00001946"/>
    </source>
</evidence>
<dbReference type="CDD" id="cd00684">
    <property type="entry name" value="Terpene_cyclase_plant_C1"/>
    <property type="match status" value="1"/>
</dbReference>
<dbReference type="InterPro" id="IPR008930">
    <property type="entry name" value="Terpenoid_cyclase/PrenylTrfase"/>
</dbReference>
<dbReference type="PANTHER" id="PTHR31225">
    <property type="entry name" value="OS04G0344100 PROTEIN-RELATED"/>
    <property type="match status" value="1"/>
</dbReference>
<comment type="cofactor">
    <cofactor evidence="1">
        <name>Mg(2+)</name>
        <dbReference type="ChEBI" id="CHEBI:18420"/>
    </cofactor>
</comment>
<evidence type="ECO:0000256" key="4">
    <source>
        <dbReference type="ARBA" id="ARBA00023239"/>
    </source>
</evidence>
<dbReference type="Gene3D" id="1.10.600.10">
    <property type="entry name" value="Farnesyl Diphosphate Synthase"/>
    <property type="match status" value="1"/>
</dbReference>
<dbReference type="Gene3D" id="1.50.10.130">
    <property type="entry name" value="Terpene synthase, N-terminal domain"/>
    <property type="match status" value="1"/>
</dbReference>
<evidence type="ECO:0000256" key="3">
    <source>
        <dbReference type="ARBA" id="ARBA00022842"/>
    </source>
</evidence>
<dbReference type="SFLD" id="SFLDG01019">
    <property type="entry name" value="Terpene_Cyclase_Like_1_C_Termi"/>
    <property type="match status" value="1"/>
</dbReference>